<dbReference type="GO" id="GO:0015293">
    <property type="term" value="F:symporter activity"/>
    <property type="evidence" value="ECO:0007669"/>
    <property type="project" value="UniProtKB-KW"/>
</dbReference>
<evidence type="ECO:0000313" key="11">
    <source>
        <dbReference type="Proteomes" id="UP000821853"/>
    </source>
</evidence>
<evidence type="ECO:0000256" key="1">
    <source>
        <dbReference type="ARBA" id="ARBA00004141"/>
    </source>
</evidence>
<feature type="binding site" evidence="8">
    <location>
        <position position="34"/>
    </location>
    <ligand>
        <name>Na(+)</name>
        <dbReference type="ChEBI" id="CHEBI:29101"/>
        <label>1</label>
    </ligand>
</feature>
<evidence type="ECO:0000256" key="8">
    <source>
        <dbReference type="PIRSR" id="PIRSR600175-1"/>
    </source>
</evidence>
<dbReference type="PANTHER" id="PTHR11616">
    <property type="entry name" value="SODIUM/CHLORIDE DEPENDENT TRANSPORTER"/>
    <property type="match status" value="1"/>
</dbReference>
<dbReference type="Proteomes" id="UP000821853">
    <property type="component" value="Chromosome 10"/>
</dbReference>
<keyword evidence="5" id="KW-0769">Symport</keyword>
<dbReference type="InterPro" id="IPR037272">
    <property type="entry name" value="SNS_sf"/>
</dbReference>
<dbReference type="GO" id="GO:0035725">
    <property type="term" value="P:sodium ion transmembrane transport"/>
    <property type="evidence" value="ECO:0007669"/>
    <property type="project" value="TreeGrafter"/>
</dbReference>
<name>A0A9J6FLR9_HAELO</name>
<dbReference type="PROSITE" id="PS50267">
    <property type="entry name" value="NA_NEUROTRAN_SYMP_3"/>
    <property type="match status" value="1"/>
</dbReference>
<dbReference type="PANTHER" id="PTHR11616:SF240">
    <property type="entry name" value="BLOATED TUBULES, ISOFORM B-RELATED"/>
    <property type="match status" value="1"/>
</dbReference>
<evidence type="ECO:0000256" key="2">
    <source>
        <dbReference type="ARBA" id="ARBA00006459"/>
    </source>
</evidence>
<comment type="subcellular location">
    <subcellularLocation>
        <location evidence="1">Membrane</location>
        <topology evidence="1">Multi-pass membrane protein</topology>
    </subcellularLocation>
</comment>
<dbReference type="SUPFAM" id="SSF161070">
    <property type="entry name" value="SNF-like"/>
    <property type="match status" value="1"/>
</dbReference>
<evidence type="ECO:0000256" key="5">
    <source>
        <dbReference type="ARBA" id="ARBA00022847"/>
    </source>
</evidence>
<dbReference type="GO" id="GO:0005886">
    <property type="term" value="C:plasma membrane"/>
    <property type="evidence" value="ECO:0007669"/>
    <property type="project" value="TreeGrafter"/>
</dbReference>
<dbReference type="OrthoDB" id="7966043at2759"/>
<dbReference type="InterPro" id="IPR000175">
    <property type="entry name" value="Na/ntran_symport"/>
</dbReference>
<feature type="transmembrane region" description="Helical" evidence="9">
    <location>
        <begin position="50"/>
        <end position="68"/>
    </location>
</feature>
<evidence type="ECO:0000256" key="7">
    <source>
        <dbReference type="ARBA" id="ARBA00023136"/>
    </source>
</evidence>
<dbReference type="GO" id="GO:0046872">
    <property type="term" value="F:metal ion binding"/>
    <property type="evidence" value="ECO:0007669"/>
    <property type="project" value="UniProtKB-KW"/>
</dbReference>
<comment type="caution">
    <text evidence="10">The sequence shown here is derived from an EMBL/GenBank/DDBJ whole genome shotgun (WGS) entry which is preliminary data.</text>
</comment>
<organism evidence="10 11">
    <name type="scientific">Haemaphysalis longicornis</name>
    <name type="common">Bush tick</name>
    <dbReference type="NCBI Taxonomy" id="44386"/>
    <lineage>
        <taxon>Eukaryota</taxon>
        <taxon>Metazoa</taxon>
        <taxon>Ecdysozoa</taxon>
        <taxon>Arthropoda</taxon>
        <taxon>Chelicerata</taxon>
        <taxon>Arachnida</taxon>
        <taxon>Acari</taxon>
        <taxon>Parasitiformes</taxon>
        <taxon>Ixodida</taxon>
        <taxon>Ixodoidea</taxon>
        <taxon>Ixodidae</taxon>
        <taxon>Haemaphysalinae</taxon>
        <taxon>Haemaphysalis</taxon>
    </lineage>
</organism>
<evidence type="ECO:0000256" key="3">
    <source>
        <dbReference type="ARBA" id="ARBA00022448"/>
    </source>
</evidence>
<dbReference type="EMBL" id="JABSTR010000002">
    <property type="protein sequence ID" value="KAH9363369.1"/>
    <property type="molecule type" value="Genomic_DNA"/>
</dbReference>
<dbReference type="OMA" id="CELASWA"/>
<comment type="similarity">
    <text evidence="2">Belongs to the sodium:neurotransmitter symporter (SNF) (TC 2.A.22) family.</text>
</comment>
<dbReference type="GO" id="GO:0006865">
    <property type="term" value="P:amino acid transport"/>
    <property type="evidence" value="ECO:0007669"/>
    <property type="project" value="TreeGrafter"/>
</dbReference>
<gene>
    <name evidence="10" type="ORF">HPB48_006475</name>
</gene>
<evidence type="ECO:0000313" key="10">
    <source>
        <dbReference type="EMBL" id="KAH9363369.1"/>
    </source>
</evidence>
<keyword evidence="8" id="KW-0915">Sodium</keyword>
<feature type="transmembrane region" description="Helical" evidence="9">
    <location>
        <begin position="20"/>
        <end position="38"/>
    </location>
</feature>
<accession>A0A9J6FLR9</accession>
<sequence length="150" mass="16599">MYFDVKSEGSPYFYWHRRLHFYAAAYSCTSGLTNFNWFPYAIYRGGRGSFLVIYATVMIVLVVPMLHLETIVGQFTHSGSRGALECSPAFAGLSYTMAYFHVVTAATGALSLSHALIYLVNSGMQTLPWSTCGWPSELDNGSSSCYVLEA</sequence>
<evidence type="ECO:0000256" key="9">
    <source>
        <dbReference type="SAM" id="Phobius"/>
    </source>
</evidence>
<proteinExistence type="inferred from homology"/>
<keyword evidence="3" id="KW-0813">Transport</keyword>
<dbReference type="VEuPathDB" id="VectorBase:HLOH_044687"/>
<dbReference type="AlphaFoldDB" id="A0A9J6FLR9"/>
<keyword evidence="7 9" id="KW-0472">Membrane</keyword>
<keyword evidence="11" id="KW-1185">Reference proteome</keyword>
<dbReference type="Pfam" id="PF00209">
    <property type="entry name" value="SNF"/>
    <property type="match status" value="1"/>
</dbReference>
<reference evidence="10 11" key="1">
    <citation type="journal article" date="2020" name="Cell">
        <title>Large-Scale Comparative Analyses of Tick Genomes Elucidate Their Genetic Diversity and Vector Capacities.</title>
        <authorList>
            <consortium name="Tick Genome and Microbiome Consortium (TIGMIC)"/>
            <person name="Jia N."/>
            <person name="Wang J."/>
            <person name="Shi W."/>
            <person name="Du L."/>
            <person name="Sun Y."/>
            <person name="Zhan W."/>
            <person name="Jiang J.F."/>
            <person name="Wang Q."/>
            <person name="Zhang B."/>
            <person name="Ji P."/>
            <person name="Bell-Sakyi L."/>
            <person name="Cui X.M."/>
            <person name="Yuan T.T."/>
            <person name="Jiang B.G."/>
            <person name="Yang W.F."/>
            <person name="Lam T.T."/>
            <person name="Chang Q.C."/>
            <person name="Ding S.J."/>
            <person name="Wang X.J."/>
            <person name="Zhu J.G."/>
            <person name="Ruan X.D."/>
            <person name="Zhao L."/>
            <person name="Wei J.T."/>
            <person name="Ye R.Z."/>
            <person name="Que T.C."/>
            <person name="Du C.H."/>
            <person name="Zhou Y.H."/>
            <person name="Cheng J.X."/>
            <person name="Dai P.F."/>
            <person name="Guo W.B."/>
            <person name="Han X.H."/>
            <person name="Huang E.J."/>
            <person name="Li L.F."/>
            <person name="Wei W."/>
            <person name="Gao Y.C."/>
            <person name="Liu J.Z."/>
            <person name="Shao H.Z."/>
            <person name="Wang X."/>
            <person name="Wang C.C."/>
            <person name="Yang T.C."/>
            <person name="Huo Q.B."/>
            <person name="Li W."/>
            <person name="Chen H.Y."/>
            <person name="Chen S.E."/>
            <person name="Zhou L.G."/>
            <person name="Ni X.B."/>
            <person name="Tian J.H."/>
            <person name="Sheng Y."/>
            <person name="Liu T."/>
            <person name="Pan Y.S."/>
            <person name="Xia L.Y."/>
            <person name="Li J."/>
            <person name="Zhao F."/>
            <person name="Cao W.C."/>
        </authorList>
    </citation>
    <scope>NUCLEOTIDE SEQUENCE [LARGE SCALE GENOMIC DNA]</scope>
    <source>
        <strain evidence="10">HaeL-2018</strain>
    </source>
</reference>
<keyword evidence="8" id="KW-0479">Metal-binding</keyword>
<feature type="transmembrane region" description="Helical" evidence="9">
    <location>
        <begin position="98"/>
        <end position="120"/>
    </location>
</feature>
<keyword evidence="6 9" id="KW-1133">Transmembrane helix</keyword>
<evidence type="ECO:0000256" key="6">
    <source>
        <dbReference type="ARBA" id="ARBA00022989"/>
    </source>
</evidence>
<keyword evidence="4 9" id="KW-0812">Transmembrane</keyword>
<protein>
    <submittedName>
        <fullName evidence="10">Uncharacterized protein</fullName>
    </submittedName>
</protein>
<evidence type="ECO:0000256" key="4">
    <source>
        <dbReference type="ARBA" id="ARBA00022692"/>
    </source>
</evidence>